<dbReference type="EMBL" id="WOSW01000090">
    <property type="protein sequence ID" value="NHO34412.1"/>
    <property type="molecule type" value="Genomic_DNA"/>
</dbReference>
<keyword evidence="7" id="KW-1185">Reference proteome</keyword>
<protein>
    <submittedName>
        <fullName evidence="6">Amidohydrolase family protein</fullName>
    </submittedName>
</protein>
<proteinExistence type="predicted"/>
<keyword evidence="3" id="KW-0378">Hydrolase</keyword>
<evidence type="ECO:0000313" key="6">
    <source>
        <dbReference type="EMBL" id="NHO34412.1"/>
    </source>
</evidence>
<dbReference type="InterPro" id="IPR051607">
    <property type="entry name" value="Metallo-dep_hydrolases"/>
</dbReference>
<dbReference type="PANTHER" id="PTHR11271:SF6">
    <property type="entry name" value="GUANINE DEAMINASE"/>
    <property type="match status" value="1"/>
</dbReference>
<evidence type="ECO:0000256" key="2">
    <source>
        <dbReference type="ARBA" id="ARBA00022723"/>
    </source>
</evidence>
<dbReference type="Proteomes" id="UP000615326">
    <property type="component" value="Unassembled WGS sequence"/>
</dbReference>
<organism evidence="6 7">
    <name type="scientific">Acetobacter fallax</name>
    <dbReference type="NCBI Taxonomy" id="1737473"/>
    <lineage>
        <taxon>Bacteria</taxon>
        <taxon>Pseudomonadati</taxon>
        <taxon>Pseudomonadota</taxon>
        <taxon>Alphaproteobacteria</taxon>
        <taxon>Acetobacterales</taxon>
        <taxon>Acetobacteraceae</taxon>
        <taxon>Acetobacter</taxon>
    </lineage>
</organism>
<dbReference type="PANTHER" id="PTHR11271">
    <property type="entry name" value="GUANINE DEAMINASE"/>
    <property type="match status" value="1"/>
</dbReference>
<comment type="cofactor">
    <cofactor evidence="1">
        <name>Zn(2+)</name>
        <dbReference type="ChEBI" id="CHEBI:29105"/>
    </cofactor>
</comment>
<evidence type="ECO:0000256" key="3">
    <source>
        <dbReference type="ARBA" id="ARBA00022801"/>
    </source>
</evidence>
<dbReference type="Pfam" id="PF01979">
    <property type="entry name" value="Amidohydro_1"/>
    <property type="match status" value="1"/>
</dbReference>
<dbReference type="SUPFAM" id="SSF51556">
    <property type="entry name" value="Metallo-dependent hydrolases"/>
    <property type="match status" value="1"/>
</dbReference>
<dbReference type="InterPro" id="IPR011059">
    <property type="entry name" value="Metal-dep_hydrolase_composite"/>
</dbReference>
<gene>
    <name evidence="6" type="ORF">GOB84_18280</name>
</gene>
<keyword evidence="2" id="KW-0479">Metal-binding</keyword>
<sequence>MLDALSPGEVVLSKAALLIDQTGMIVERAESGTSQFDQLLRHHDTTWHDERSILMPGLVDLHIHAPQWPQLGTALDRPLEQWLKNYTFPLEERYNDIAFARGVYEELVPALLAQGTTTALYFATIHEKSSLELARSCLKYGQRGFVGLVAMDDSILCPETYRYSEPEAAISATRRFIDAVRQLPGNEGGLVQPVITPRFIPACSETLLRGLGDLACETDVRVQTHASESDWEHDYVKDRFRCTDVEALEAFGLLRRHTVLAHAGFTSADDRKRIRKHHAAIAHCPISNAFFAGAILPIRHLLDEGTACGLGTDISGGYSPSILENARQAVVAARMLTSGVNPDLLQQKRGSQGMAIDFTEAFWLATRGGAEALGVPVGQLRPGMMFDALKLDPRVSMLFPSEEDNAEETVQKIICHAGIHSIACVWVNGRIVSGRYN</sequence>
<evidence type="ECO:0000256" key="1">
    <source>
        <dbReference type="ARBA" id="ARBA00001947"/>
    </source>
</evidence>
<dbReference type="InterPro" id="IPR032466">
    <property type="entry name" value="Metal_Hydrolase"/>
</dbReference>
<evidence type="ECO:0000259" key="5">
    <source>
        <dbReference type="Pfam" id="PF01979"/>
    </source>
</evidence>
<reference evidence="6 7" key="1">
    <citation type="journal article" date="2020" name="Int. J. Syst. Evol. Microbiol.">
        <title>Novel acetic acid bacteria from cider fermentations: Acetobacter conturbans sp. nov. and Acetobacter fallax sp. nov.</title>
        <authorList>
            <person name="Sombolestani A.S."/>
            <person name="Cleenwerck I."/>
            <person name="Cnockaert M."/>
            <person name="Borremans W."/>
            <person name="Wieme A.D."/>
            <person name="De Vuyst L."/>
            <person name="Vandamme P."/>
        </authorList>
    </citation>
    <scope>NUCLEOTIDE SEQUENCE [LARGE SCALE GENOMIC DNA]</scope>
    <source>
        <strain evidence="6 7">LMG 1637</strain>
    </source>
</reference>
<accession>A0ABX0KKK7</accession>
<dbReference type="Gene3D" id="3.20.20.140">
    <property type="entry name" value="Metal-dependent hydrolases"/>
    <property type="match status" value="1"/>
</dbReference>
<evidence type="ECO:0000256" key="4">
    <source>
        <dbReference type="ARBA" id="ARBA00022833"/>
    </source>
</evidence>
<dbReference type="Gene3D" id="2.30.40.10">
    <property type="entry name" value="Urease, subunit C, domain 1"/>
    <property type="match status" value="1"/>
</dbReference>
<dbReference type="InterPro" id="IPR006680">
    <property type="entry name" value="Amidohydro-rel"/>
</dbReference>
<feature type="domain" description="Amidohydrolase-related" evidence="5">
    <location>
        <begin position="53"/>
        <end position="432"/>
    </location>
</feature>
<name>A0ABX0KKK7_9PROT</name>
<dbReference type="SUPFAM" id="SSF51338">
    <property type="entry name" value="Composite domain of metallo-dependent hydrolases"/>
    <property type="match status" value="1"/>
</dbReference>
<comment type="caution">
    <text evidence="6">The sequence shown here is derived from an EMBL/GenBank/DDBJ whole genome shotgun (WGS) entry which is preliminary data.</text>
</comment>
<evidence type="ECO:0000313" key="7">
    <source>
        <dbReference type="Proteomes" id="UP000615326"/>
    </source>
</evidence>
<keyword evidence="4" id="KW-0862">Zinc</keyword>